<reference evidence="3" key="2">
    <citation type="submission" date="2025-08" db="UniProtKB">
        <authorList>
            <consortium name="RefSeq"/>
        </authorList>
    </citation>
    <scope>IDENTIFICATION</scope>
    <source>
        <tissue evidence="3">Leaf</tissue>
    </source>
</reference>
<evidence type="ECO:0000313" key="3">
    <source>
        <dbReference type="RefSeq" id="XP_019102102.1"/>
    </source>
</evidence>
<evidence type="ECO:0000313" key="2">
    <source>
        <dbReference type="Proteomes" id="UP000694864"/>
    </source>
</evidence>
<dbReference type="RefSeq" id="XP_019102102.1">
    <property type="nucleotide sequence ID" value="XM_019246557.1"/>
</dbReference>
<name>A0ABM1RSW4_CAMSA</name>
<dbReference type="PANTHER" id="PTHR46236">
    <property type="entry name" value="TRAF-LIKE SUPERFAMILY PROTEIN"/>
    <property type="match status" value="1"/>
</dbReference>
<dbReference type="InterPro" id="IPR050804">
    <property type="entry name" value="MCC"/>
</dbReference>
<proteinExistence type="predicted"/>
<dbReference type="PROSITE" id="PS50144">
    <property type="entry name" value="MATH"/>
    <property type="match status" value="1"/>
</dbReference>
<accession>A0ABM1RSW4</accession>
<gene>
    <name evidence="3" type="primary">LOC104792121</name>
</gene>
<organism evidence="2 3">
    <name type="scientific">Camelina sativa</name>
    <name type="common">False flax</name>
    <name type="synonym">Myagrum sativum</name>
    <dbReference type="NCBI Taxonomy" id="90675"/>
    <lineage>
        <taxon>Eukaryota</taxon>
        <taxon>Viridiplantae</taxon>
        <taxon>Streptophyta</taxon>
        <taxon>Embryophyta</taxon>
        <taxon>Tracheophyta</taxon>
        <taxon>Spermatophyta</taxon>
        <taxon>Magnoliopsida</taxon>
        <taxon>eudicotyledons</taxon>
        <taxon>Gunneridae</taxon>
        <taxon>Pentapetalae</taxon>
        <taxon>rosids</taxon>
        <taxon>malvids</taxon>
        <taxon>Brassicales</taxon>
        <taxon>Brassicaceae</taxon>
        <taxon>Camelineae</taxon>
        <taxon>Camelina</taxon>
    </lineage>
</organism>
<protein>
    <submittedName>
        <fullName evidence="3">MATH domain and coiled-coil domain-containing protein At3g58210-like</fullName>
    </submittedName>
</protein>
<keyword evidence="2" id="KW-1185">Reference proteome</keyword>
<dbReference type="GeneID" id="104792121"/>
<dbReference type="PANTHER" id="PTHR46236:SF9">
    <property type="entry name" value="UBIQUITIN-SPECIFIC PROTEASE FAMILY C19-RELATED PROTEIN"/>
    <property type="match status" value="1"/>
</dbReference>
<dbReference type="InterPro" id="IPR002083">
    <property type="entry name" value="MATH/TRAF_dom"/>
</dbReference>
<evidence type="ECO:0000259" key="1">
    <source>
        <dbReference type="PROSITE" id="PS50144"/>
    </source>
</evidence>
<dbReference type="Proteomes" id="UP000694864">
    <property type="component" value="Chromosome 6"/>
</dbReference>
<reference evidence="2" key="1">
    <citation type="journal article" date="2014" name="Nat. Commun.">
        <title>The emerging biofuel crop Camelina sativa retains a highly undifferentiated hexaploid genome structure.</title>
        <authorList>
            <person name="Kagale S."/>
            <person name="Koh C."/>
            <person name="Nixon J."/>
            <person name="Bollina V."/>
            <person name="Clarke W.E."/>
            <person name="Tuteja R."/>
            <person name="Spillane C."/>
            <person name="Robinson S.J."/>
            <person name="Links M.G."/>
            <person name="Clarke C."/>
            <person name="Higgins E.E."/>
            <person name="Huebert T."/>
            <person name="Sharpe A.G."/>
            <person name="Parkin I.A."/>
        </authorList>
    </citation>
    <scope>NUCLEOTIDE SEQUENCE [LARGE SCALE GENOMIC DNA]</scope>
    <source>
        <strain evidence="2">cv. DH55</strain>
    </source>
</reference>
<feature type="domain" description="MATH" evidence="1">
    <location>
        <begin position="1"/>
        <end position="26"/>
    </location>
</feature>
<sequence length="143" mass="16555">MIRLIKLHAKDAGFLVNDELEIVAVIDVLSVSDGSVKAKKPLNRPEEPIDLVHVNGLQVLPSEVDLARRIFDLHPKTAKKYRTKNEYMRRFHTKVLLDLTKRFFKVPYEDSSYVVSDFEGSLTHLKLKVLGLSWIGWRRNLMK</sequence>